<dbReference type="EMBL" id="JRGF01000002">
    <property type="protein sequence ID" value="KHE42711.1"/>
    <property type="molecule type" value="Genomic_DNA"/>
</dbReference>
<name>A0ABR4YKE0_9BACT</name>
<sequence length="229" mass="26718">MDSDGQLRGEIIDKLTHKASVKQRVSDNTFVVFNELKEALLELSAELDEELDEKIDKRIRIEYRDRGKFEAQIQVAEDILIFAMQTDVFRFHDGHEIWKNPYLAQRADNAYCGVINIYNFLADSFKYNRGEDEGYLIGRIFINHQMQYFVEGKGKCSQRCDRFGTRQIDREALVEVLEAAISFALDFDLYVPPYSVSKLVTVEQFNSRNELSKLHTGKRLGYEFECEDK</sequence>
<proteinExistence type="predicted"/>
<evidence type="ECO:0000313" key="2">
    <source>
        <dbReference type="Proteomes" id="UP000030889"/>
    </source>
</evidence>
<comment type="caution">
    <text evidence="1">The sequence shown here is derived from an EMBL/GenBank/DDBJ whole genome shotgun (WGS) entry which is preliminary data.</text>
</comment>
<organism evidence="1 2">
    <name type="scientific">Alistipes inops</name>
    <dbReference type="NCBI Taxonomy" id="1501391"/>
    <lineage>
        <taxon>Bacteria</taxon>
        <taxon>Pseudomonadati</taxon>
        <taxon>Bacteroidota</taxon>
        <taxon>Bacteroidia</taxon>
        <taxon>Bacteroidales</taxon>
        <taxon>Rikenellaceae</taxon>
        <taxon>Alistipes</taxon>
    </lineage>
</organism>
<evidence type="ECO:0000313" key="1">
    <source>
        <dbReference type="EMBL" id="KHE42711.1"/>
    </source>
</evidence>
<keyword evidence="2" id="KW-1185">Reference proteome</keyword>
<accession>A0ABR4YKE0</accession>
<dbReference type="RefSeq" id="WP_022062745.1">
    <property type="nucleotide sequence ID" value="NZ_JRGF01000002.1"/>
</dbReference>
<protein>
    <submittedName>
        <fullName evidence="1">Uncharacterized protein</fullName>
    </submittedName>
</protein>
<reference evidence="1 2" key="1">
    <citation type="submission" date="2014-09" db="EMBL/GenBank/DDBJ databases">
        <title>Alistipes sp. 627, sp. nov., a novel member of the family Rikenellaceae isolated from human faeces.</title>
        <authorList>
            <person name="Shkoporov A.N."/>
            <person name="Chaplin A.V."/>
            <person name="Motuzova O.V."/>
            <person name="Kafarskaia L.I."/>
            <person name="Khokhlova E.V."/>
            <person name="Efimov B.A."/>
        </authorList>
    </citation>
    <scope>NUCLEOTIDE SEQUENCE [LARGE SCALE GENOMIC DNA]</scope>
    <source>
        <strain evidence="1 2">627</strain>
    </source>
</reference>
<gene>
    <name evidence="1" type="ORF">LG35_01435</name>
</gene>
<dbReference type="Proteomes" id="UP000030889">
    <property type="component" value="Unassembled WGS sequence"/>
</dbReference>